<keyword evidence="4 6" id="KW-0472">Membrane</keyword>
<dbReference type="GO" id="GO:0005886">
    <property type="term" value="C:plasma membrane"/>
    <property type="evidence" value="ECO:0007669"/>
    <property type="project" value="InterPro"/>
</dbReference>
<evidence type="ECO:0000313" key="9">
    <source>
        <dbReference type="Proteomes" id="UP000199159"/>
    </source>
</evidence>
<feature type="region of interest" description="Disordered" evidence="5">
    <location>
        <begin position="89"/>
        <end position="108"/>
    </location>
</feature>
<dbReference type="AlphaFoldDB" id="A0A1H0V689"/>
<dbReference type="PANTHER" id="PTHR41335:SF1">
    <property type="entry name" value="MEMBRANE PROTEIN"/>
    <property type="match status" value="1"/>
</dbReference>
<evidence type="ECO:0000256" key="2">
    <source>
        <dbReference type="ARBA" id="ARBA00022692"/>
    </source>
</evidence>
<dbReference type="EMBL" id="FNJU01000006">
    <property type="protein sequence ID" value="SDP73775.1"/>
    <property type="molecule type" value="Genomic_DNA"/>
</dbReference>
<feature type="transmembrane region" description="Helical" evidence="6">
    <location>
        <begin position="40"/>
        <end position="65"/>
    </location>
</feature>
<dbReference type="PANTHER" id="PTHR41335">
    <property type="entry name" value="MEMBRANE PROTEIN-RELATED"/>
    <property type="match status" value="1"/>
</dbReference>
<protein>
    <submittedName>
        <fullName evidence="8">Uncharacterized integral membrane protein</fullName>
    </submittedName>
</protein>
<evidence type="ECO:0000256" key="3">
    <source>
        <dbReference type="ARBA" id="ARBA00022989"/>
    </source>
</evidence>
<accession>A0A1H0V689</accession>
<reference evidence="9" key="1">
    <citation type="submission" date="2016-10" db="EMBL/GenBank/DDBJ databases">
        <authorList>
            <person name="Varghese N."/>
            <person name="Submissions S."/>
        </authorList>
    </citation>
    <scope>NUCLEOTIDE SEQUENCE [LARGE SCALE GENOMIC DNA]</scope>
    <source>
        <strain evidence="9">IBRC-M10078</strain>
    </source>
</reference>
<feature type="domain" description="Lipopolysaccharide assembly protein A" evidence="7">
    <location>
        <begin position="27"/>
        <end position="87"/>
    </location>
</feature>
<keyword evidence="2 6" id="KW-0812">Transmembrane</keyword>
<dbReference type="STRING" id="930152.SAMN05216565_10628"/>
<dbReference type="Proteomes" id="UP000199159">
    <property type="component" value="Unassembled WGS sequence"/>
</dbReference>
<evidence type="ECO:0000256" key="6">
    <source>
        <dbReference type="SAM" id="Phobius"/>
    </source>
</evidence>
<dbReference type="InterPro" id="IPR010445">
    <property type="entry name" value="LapA_dom"/>
</dbReference>
<evidence type="ECO:0000259" key="7">
    <source>
        <dbReference type="Pfam" id="PF06305"/>
    </source>
</evidence>
<dbReference type="Pfam" id="PF06305">
    <property type="entry name" value="LapA_dom"/>
    <property type="match status" value="1"/>
</dbReference>
<feature type="transmembrane region" description="Helical" evidence="6">
    <location>
        <begin position="7"/>
        <end position="28"/>
    </location>
</feature>
<evidence type="ECO:0000256" key="1">
    <source>
        <dbReference type="ARBA" id="ARBA00022475"/>
    </source>
</evidence>
<organism evidence="8 9">
    <name type="scientific">Litchfieldia salsa</name>
    <dbReference type="NCBI Taxonomy" id="930152"/>
    <lineage>
        <taxon>Bacteria</taxon>
        <taxon>Bacillati</taxon>
        <taxon>Bacillota</taxon>
        <taxon>Bacilli</taxon>
        <taxon>Bacillales</taxon>
        <taxon>Bacillaceae</taxon>
        <taxon>Litchfieldia</taxon>
    </lineage>
</organism>
<gene>
    <name evidence="8" type="ORF">SAMN05216565_10628</name>
</gene>
<keyword evidence="3 6" id="KW-1133">Transmembrane helix</keyword>
<feature type="compositionally biased region" description="Basic and acidic residues" evidence="5">
    <location>
        <begin position="98"/>
        <end position="108"/>
    </location>
</feature>
<proteinExistence type="predicted"/>
<keyword evidence="9" id="KW-1185">Reference proteome</keyword>
<name>A0A1H0V689_9BACI</name>
<evidence type="ECO:0000256" key="4">
    <source>
        <dbReference type="ARBA" id="ARBA00023136"/>
    </source>
</evidence>
<evidence type="ECO:0000313" key="8">
    <source>
        <dbReference type="EMBL" id="SDP73775.1"/>
    </source>
</evidence>
<keyword evidence="1" id="KW-1003">Cell membrane</keyword>
<sequence length="108" mass="12225">MIQIKGQWSLILAFLFALIVAIFAVINVDSVEVNYLFGTAYSPLILVILTSVFMGGIIVASVGVFRYFRLARKVKQLEKENLLLKEQAQQNTIEEHEEPLSLEKPDNE</sequence>
<evidence type="ECO:0000256" key="5">
    <source>
        <dbReference type="SAM" id="MobiDB-lite"/>
    </source>
</evidence>